<comment type="caution">
    <text evidence="2">The sequence shown here is derived from an EMBL/GenBank/DDBJ whole genome shotgun (WGS) entry which is preliminary data.</text>
</comment>
<sequence>MGILSTIVIPDEVVMNKIYVVRDQKVMLDRDLAELYGVETKVLKQAVRRNITRFPEDFMFEMNKEELGVWRSQFVTSNGDRQGLRYMPFCFTEQGVTMLSCVLSSERAIHVNIQIIRIYTRIREMLLLHKDVSLLVEQVEKKLLKQDQKIEVLFTYLNKFIEKEDKPREEIGFKRKGKSEPVKSEDAEL</sequence>
<evidence type="ECO:0000313" key="2">
    <source>
        <dbReference type="EMBL" id="MBB5619223.1"/>
    </source>
</evidence>
<organism evidence="2 3">
    <name type="scientific">Pedobacter cryoconitis</name>
    <dbReference type="NCBI Taxonomy" id="188932"/>
    <lineage>
        <taxon>Bacteria</taxon>
        <taxon>Pseudomonadati</taxon>
        <taxon>Bacteroidota</taxon>
        <taxon>Sphingobacteriia</taxon>
        <taxon>Sphingobacteriales</taxon>
        <taxon>Sphingobacteriaceae</taxon>
        <taxon>Pedobacter</taxon>
    </lineage>
</organism>
<accession>A0A7W9DHK5</accession>
<protein>
    <recommendedName>
        <fullName evidence="1">KilA-N DNA-binding domain-containing protein</fullName>
    </recommendedName>
</protein>
<gene>
    <name evidence="2" type="ORF">HDE69_000259</name>
</gene>
<dbReference type="RefSeq" id="WP_260319696.1">
    <property type="nucleotide sequence ID" value="NZ_JACHCF010000001.1"/>
</dbReference>
<dbReference type="Pfam" id="PF10543">
    <property type="entry name" value="ORF6N"/>
    <property type="match status" value="1"/>
</dbReference>
<dbReference type="EMBL" id="JACHCF010000001">
    <property type="protein sequence ID" value="MBB5619223.1"/>
    <property type="molecule type" value="Genomic_DNA"/>
</dbReference>
<dbReference type="InterPro" id="IPR018873">
    <property type="entry name" value="KilA-N_DNA-bd_domain"/>
</dbReference>
<reference evidence="2 3" key="1">
    <citation type="submission" date="2020-08" db="EMBL/GenBank/DDBJ databases">
        <title>Genomic Encyclopedia of Type Strains, Phase IV (KMG-V): Genome sequencing to study the core and pangenomes of soil and plant-associated prokaryotes.</title>
        <authorList>
            <person name="Whitman W."/>
        </authorList>
    </citation>
    <scope>NUCLEOTIDE SEQUENCE [LARGE SCALE GENOMIC DNA]</scope>
    <source>
        <strain evidence="2 3">MP7CTX6</strain>
    </source>
</reference>
<feature type="domain" description="KilA-N DNA-binding" evidence="1">
    <location>
        <begin position="16"/>
        <end position="101"/>
    </location>
</feature>
<name>A0A7W9DHK5_9SPHI</name>
<proteinExistence type="predicted"/>
<dbReference type="Proteomes" id="UP000537718">
    <property type="component" value="Unassembled WGS sequence"/>
</dbReference>
<evidence type="ECO:0000259" key="1">
    <source>
        <dbReference type="Pfam" id="PF10543"/>
    </source>
</evidence>
<dbReference type="AlphaFoldDB" id="A0A7W9DHK5"/>
<evidence type="ECO:0000313" key="3">
    <source>
        <dbReference type="Proteomes" id="UP000537718"/>
    </source>
</evidence>